<evidence type="ECO:0000256" key="5">
    <source>
        <dbReference type="SAM" id="MobiDB-lite"/>
    </source>
</evidence>
<keyword evidence="3" id="KW-0067">ATP-binding</keyword>
<dbReference type="GO" id="GO:0005524">
    <property type="term" value="F:ATP binding"/>
    <property type="evidence" value="ECO:0007669"/>
    <property type="project" value="UniProtKB-KW"/>
</dbReference>
<organism evidence="7 8">
    <name type="scientific">Ambrosia artemisiifolia</name>
    <name type="common">Common ragweed</name>
    <dbReference type="NCBI Taxonomy" id="4212"/>
    <lineage>
        <taxon>Eukaryota</taxon>
        <taxon>Viridiplantae</taxon>
        <taxon>Streptophyta</taxon>
        <taxon>Embryophyta</taxon>
        <taxon>Tracheophyta</taxon>
        <taxon>Spermatophyta</taxon>
        <taxon>Magnoliopsida</taxon>
        <taxon>eudicotyledons</taxon>
        <taxon>Gunneridae</taxon>
        <taxon>Pentapetalae</taxon>
        <taxon>asterids</taxon>
        <taxon>campanulids</taxon>
        <taxon>Asterales</taxon>
        <taxon>Asteraceae</taxon>
        <taxon>Asteroideae</taxon>
        <taxon>Heliantheae alliance</taxon>
        <taxon>Heliantheae</taxon>
        <taxon>Ambrosia</taxon>
    </lineage>
</organism>
<dbReference type="InterPro" id="IPR011545">
    <property type="entry name" value="DEAD/DEAH_box_helicase_dom"/>
</dbReference>
<dbReference type="AlphaFoldDB" id="A0AAD5C9N3"/>
<feature type="domain" description="Helicase C-terminal" evidence="6">
    <location>
        <begin position="196"/>
        <end position="345"/>
    </location>
</feature>
<reference evidence="7" key="1">
    <citation type="submission" date="2022-06" db="EMBL/GenBank/DDBJ databases">
        <title>Uncovering the hologenomic basis of an extraordinary plant invasion.</title>
        <authorList>
            <person name="Bieker V.C."/>
            <person name="Martin M.D."/>
            <person name="Gilbert T."/>
            <person name="Hodgins K."/>
            <person name="Battlay P."/>
            <person name="Petersen B."/>
            <person name="Wilson J."/>
        </authorList>
    </citation>
    <scope>NUCLEOTIDE SEQUENCE</scope>
    <source>
        <strain evidence="7">AA19_3_7</strain>
        <tissue evidence="7">Leaf</tissue>
    </source>
</reference>
<dbReference type="GO" id="GO:0003724">
    <property type="term" value="F:RNA helicase activity"/>
    <property type="evidence" value="ECO:0007669"/>
    <property type="project" value="UniProtKB-EC"/>
</dbReference>
<feature type="compositionally biased region" description="Basic and acidic residues" evidence="5">
    <location>
        <begin position="1"/>
        <end position="17"/>
    </location>
</feature>
<dbReference type="PROSITE" id="PS51194">
    <property type="entry name" value="HELICASE_CTER"/>
    <property type="match status" value="1"/>
</dbReference>
<dbReference type="SMART" id="SM00490">
    <property type="entry name" value="HELICc"/>
    <property type="match status" value="1"/>
</dbReference>
<keyword evidence="4" id="KW-0694">RNA-binding</keyword>
<evidence type="ECO:0000256" key="4">
    <source>
        <dbReference type="ARBA" id="ARBA00022884"/>
    </source>
</evidence>
<dbReference type="GO" id="GO:0003723">
    <property type="term" value="F:RNA binding"/>
    <property type="evidence" value="ECO:0007669"/>
    <property type="project" value="UniProtKB-KW"/>
</dbReference>
<feature type="compositionally biased region" description="Polar residues" evidence="5">
    <location>
        <begin position="48"/>
        <end position="59"/>
    </location>
</feature>
<evidence type="ECO:0000256" key="1">
    <source>
        <dbReference type="ARBA" id="ARBA00012552"/>
    </source>
</evidence>
<feature type="compositionally biased region" description="Basic and acidic residues" evidence="5">
    <location>
        <begin position="60"/>
        <end position="69"/>
    </location>
</feature>
<dbReference type="EC" id="3.6.4.13" evidence="1"/>
<protein>
    <recommendedName>
        <fullName evidence="1">RNA helicase</fullName>
        <ecNumber evidence="1">3.6.4.13</ecNumber>
    </recommendedName>
</protein>
<dbReference type="InterPro" id="IPR027417">
    <property type="entry name" value="P-loop_NTPase"/>
</dbReference>
<feature type="region of interest" description="Disordered" evidence="5">
    <location>
        <begin position="1"/>
        <end position="69"/>
    </location>
</feature>
<evidence type="ECO:0000313" key="7">
    <source>
        <dbReference type="EMBL" id="KAI7736609.1"/>
    </source>
</evidence>
<dbReference type="Proteomes" id="UP001206925">
    <property type="component" value="Unassembled WGS sequence"/>
</dbReference>
<keyword evidence="2" id="KW-0547">Nucleotide-binding</keyword>
<dbReference type="Gene3D" id="3.40.50.300">
    <property type="entry name" value="P-loop containing nucleotide triphosphate hydrolases"/>
    <property type="match status" value="2"/>
</dbReference>
<sequence length="359" mass="40409">MENDRRKVQAEGKRPCDDSFENQSSALATDHASVKGKRHYEDLVEHPSSASTPVASGTKTEVEGSKRPCVETRRPNHTVMDETEEEEEEEVDFGDYDWEQDGGYYLRIEKDRVVFAGERPKPVIGSLGRPPPYALTEKRLTRITGGTGIHYIQDDDPYFNVPWNVFPVPIPPEGLSFPGSALDEADRMLDMGFEPQIRKIVERLDMPPSSRRQTMLFSATFPTEIQVDYCYSYGNKFDNLFSFAELLQERERALRSFKNGVSPILVATNVASRGLDIPRVAHVINFDLPRDIDSYVHRIGRTGRAGKSGLATAFFNAKNSGVAKLISELMKEAHQEAPSWLDQYAESYSSSSDYRHGSS</sequence>
<dbReference type="EMBL" id="JAMZMK010009233">
    <property type="protein sequence ID" value="KAI7736609.1"/>
    <property type="molecule type" value="Genomic_DNA"/>
</dbReference>
<evidence type="ECO:0000259" key="6">
    <source>
        <dbReference type="PROSITE" id="PS51194"/>
    </source>
</evidence>
<name>A0AAD5C9N3_AMBAR</name>
<dbReference type="Pfam" id="PF00270">
    <property type="entry name" value="DEAD"/>
    <property type="match status" value="1"/>
</dbReference>
<gene>
    <name evidence="7" type="ORF">M8C21_033676</name>
</gene>
<proteinExistence type="predicted"/>
<comment type="caution">
    <text evidence="7">The sequence shown here is derived from an EMBL/GenBank/DDBJ whole genome shotgun (WGS) entry which is preliminary data.</text>
</comment>
<feature type="non-terminal residue" evidence="7">
    <location>
        <position position="1"/>
    </location>
</feature>
<dbReference type="Pfam" id="PF00271">
    <property type="entry name" value="Helicase_C"/>
    <property type="match status" value="1"/>
</dbReference>
<evidence type="ECO:0000256" key="3">
    <source>
        <dbReference type="ARBA" id="ARBA00022840"/>
    </source>
</evidence>
<dbReference type="InterPro" id="IPR001650">
    <property type="entry name" value="Helicase_C-like"/>
</dbReference>
<dbReference type="SUPFAM" id="SSF52540">
    <property type="entry name" value="P-loop containing nucleoside triphosphate hydrolases"/>
    <property type="match status" value="1"/>
</dbReference>
<evidence type="ECO:0000313" key="8">
    <source>
        <dbReference type="Proteomes" id="UP001206925"/>
    </source>
</evidence>
<dbReference type="PANTHER" id="PTHR47958">
    <property type="entry name" value="ATP-DEPENDENT RNA HELICASE DBP3"/>
    <property type="match status" value="1"/>
</dbReference>
<dbReference type="CDD" id="cd18787">
    <property type="entry name" value="SF2_C_DEAD"/>
    <property type="match status" value="1"/>
</dbReference>
<keyword evidence="8" id="KW-1185">Reference proteome</keyword>
<evidence type="ECO:0000256" key="2">
    <source>
        <dbReference type="ARBA" id="ARBA00022741"/>
    </source>
</evidence>
<accession>A0AAD5C9N3</accession>